<protein>
    <submittedName>
        <fullName evidence="3">Uncharacterized protein</fullName>
    </submittedName>
</protein>
<feature type="chain" id="PRO_5014448464" evidence="2">
    <location>
        <begin position="21"/>
        <end position="1177"/>
    </location>
</feature>
<feature type="transmembrane region" description="Helical" evidence="1">
    <location>
        <begin position="413"/>
        <end position="430"/>
    </location>
</feature>
<keyword evidence="1" id="KW-0812">Transmembrane</keyword>
<feature type="transmembrane region" description="Helical" evidence="1">
    <location>
        <begin position="1076"/>
        <end position="1097"/>
    </location>
</feature>
<keyword evidence="4" id="KW-1185">Reference proteome</keyword>
<dbReference type="AlphaFoldDB" id="A0A2J6PHP1"/>
<dbReference type="PANTHER" id="PTHR37544:SF3">
    <property type="entry name" value="SPRAY"/>
    <property type="match status" value="1"/>
</dbReference>
<dbReference type="PANTHER" id="PTHR37544">
    <property type="entry name" value="SPRAY-RELATED"/>
    <property type="match status" value="1"/>
</dbReference>
<organism evidence="3 4">
    <name type="scientific">Hyaloscypha hepaticicola</name>
    <dbReference type="NCBI Taxonomy" id="2082293"/>
    <lineage>
        <taxon>Eukaryota</taxon>
        <taxon>Fungi</taxon>
        <taxon>Dikarya</taxon>
        <taxon>Ascomycota</taxon>
        <taxon>Pezizomycotina</taxon>
        <taxon>Leotiomycetes</taxon>
        <taxon>Helotiales</taxon>
        <taxon>Hyaloscyphaceae</taxon>
        <taxon>Hyaloscypha</taxon>
    </lineage>
</organism>
<gene>
    <name evidence="3" type="ORF">NA56DRAFT_651688</name>
</gene>
<evidence type="ECO:0000313" key="3">
    <source>
        <dbReference type="EMBL" id="PMD13534.1"/>
    </source>
</evidence>
<proteinExistence type="predicted"/>
<dbReference type="Proteomes" id="UP000235672">
    <property type="component" value="Unassembled WGS sequence"/>
</dbReference>
<feature type="transmembrane region" description="Helical" evidence="1">
    <location>
        <begin position="625"/>
        <end position="648"/>
    </location>
</feature>
<dbReference type="Pfam" id="PF11915">
    <property type="entry name" value="DUF3433"/>
    <property type="match status" value="1"/>
</dbReference>
<dbReference type="STRING" id="1745343.A0A2J6PHP1"/>
<reference evidence="3 4" key="1">
    <citation type="submission" date="2016-05" db="EMBL/GenBank/DDBJ databases">
        <title>A degradative enzymes factory behind the ericoid mycorrhizal symbiosis.</title>
        <authorList>
            <consortium name="DOE Joint Genome Institute"/>
            <person name="Martino E."/>
            <person name="Morin E."/>
            <person name="Grelet G."/>
            <person name="Kuo A."/>
            <person name="Kohler A."/>
            <person name="Daghino S."/>
            <person name="Barry K."/>
            <person name="Choi C."/>
            <person name="Cichocki N."/>
            <person name="Clum A."/>
            <person name="Copeland A."/>
            <person name="Hainaut M."/>
            <person name="Haridas S."/>
            <person name="Labutti K."/>
            <person name="Lindquist E."/>
            <person name="Lipzen A."/>
            <person name="Khouja H.-R."/>
            <person name="Murat C."/>
            <person name="Ohm R."/>
            <person name="Olson A."/>
            <person name="Spatafora J."/>
            <person name="Veneault-Fourrey C."/>
            <person name="Henrissat B."/>
            <person name="Grigoriev I."/>
            <person name="Martin F."/>
            <person name="Perotto S."/>
        </authorList>
    </citation>
    <scope>NUCLEOTIDE SEQUENCE [LARGE SCALE GENOMIC DNA]</scope>
    <source>
        <strain evidence="3 4">UAMH 7357</strain>
    </source>
</reference>
<dbReference type="InterPro" id="IPR021840">
    <property type="entry name" value="DUF3433"/>
</dbReference>
<keyword evidence="1" id="KW-1133">Transmembrane helix</keyword>
<feature type="transmembrane region" description="Helical" evidence="1">
    <location>
        <begin position="515"/>
        <end position="538"/>
    </location>
</feature>
<evidence type="ECO:0000313" key="4">
    <source>
        <dbReference type="Proteomes" id="UP000235672"/>
    </source>
</evidence>
<keyword evidence="1" id="KW-0472">Membrane</keyword>
<sequence>MLCSSLAHLLSFLVLPPLQASLMSVRDLVIPRETKYIQMPAFTASNPINNENRLGELYGRAFLAYQGLPITQSAWISTGHDQQVAVLPIASNDPSMQSGTFQAPTTAYSSTLNCSTLNATKLLYIDSSKEQQLGQENSMPNKPRVDYSQLQYPISAVFSGLGTHGGCQFTIDVPLGVGQDPTTTDVNEWYYGGMNFLSASETSPNSSIDTSCNEWFFLNVNYATLVYFPSNSSNFDFEATFGEEPTFNAACCQAIYLEVPNLKVDFLNMKTFPSFTYDQESFETLSKAMSREAFNSTQFEEYQFLDLEFLKSNSTVSNTLPDGRPSTIQVNFQPYSYYFSTFNNPNIADFRNMSVTSGLPSWADDYFQAAFTQRIDLSSSAWDSRPVKSLTLMASIPAERLVINVVYARSTEAILAVLMLLVLIIVYVNSKSRVNLYANPNSIAGRCALICGSPLLLSCFERPNPKSPGQFGLHKLGKSIIQLEAGNVINGFTESWKNNLSPNKMRTHFLIKKTYYQLGLLAFTMAVLVTVIVLWALAQKNDGLAQGSFYIHIDSVNQFAWTIVPVLAVILIKFFWGMVDEYFRLLQPYISLAGGSASARSSICVDYVSTIEGWIMFKAILRRHYILAAVATLSLGNEVLVTAMGALFSSRPANVIKPLAGITNSTLWTAADMMNFTGSSQVIQILESNIPIYDIPENTRNWFWPGYLTLARVAWDAQPAPWTTIEYAFLPVILSGSSVNGISAYPEGTNWTVSTIGVRGSANCEALETPKDFFQPLPVVNDENVTVAVGLEVHDWQDGAETTENTVTFQGSAFRVPSSRTGVRARQGPLEGSLQGVMNYTGFWGPLWLANISSAGDIELANISYPTPNISAAGRNNQTRTIWNLPEMKQGYFGAGFIDFSRMQEPETGIWYSTSPVASFVVCQPRFEYINAQLTLDGTSQRILEYDVNGDATTLKDSQFLQTWHTADGSTPAEMGIGSAFTIASVFETGNAAFEMWFETNFFTDFSSEVASFSFDNLSQMVETGSLKVATEAAFTSLFSQFAASPGYMFVPVDSPAPVTGGLVTIQMRIMISNTAMAIVVSILSVIVIVLGTLSYWTRRFWGLLAIIDKEPDTIGSDIALVCSSKNLLQLVARTEGMTNTEREKVLEKEKRKFRIEKFTGERELTHPRIEVNDGTR</sequence>
<feature type="transmembrane region" description="Helical" evidence="1">
    <location>
        <begin position="558"/>
        <end position="576"/>
    </location>
</feature>
<keyword evidence="2" id="KW-0732">Signal</keyword>
<dbReference type="EMBL" id="KZ613530">
    <property type="protein sequence ID" value="PMD13534.1"/>
    <property type="molecule type" value="Genomic_DNA"/>
</dbReference>
<dbReference type="OrthoDB" id="3248909at2759"/>
<feature type="signal peptide" evidence="2">
    <location>
        <begin position="1"/>
        <end position="20"/>
    </location>
</feature>
<name>A0A2J6PHP1_9HELO</name>
<evidence type="ECO:0000256" key="2">
    <source>
        <dbReference type="SAM" id="SignalP"/>
    </source>
</evidence>
<evidence type="ECO:0000256" key="1">
    <source>
        <dbReference type="SAM" id="Phobius"/>
    </source>
</evidence>
<accession>A0A2J6PHP1</accession>